<organism evidence="1 2">
    <name type="scientific">Eretmocerus hayati</name>
    <dbReference type="NCBI Taxonomy" id="131215"/>
    <lineage>
        <taxon>Eukaryota</taxon>
        <taxon>Metazoa</taxon>
        <taxon>Ecdysozoa</taxon>
        <taxon>Arthropoda</taxon>
        <taxon>Hexapoda</taxon>
        <taxon>Insecta</taxon>
        <taxon>Pterygota</taxon>
        <taxon>Neoptera</taxon>
        <taxon>Endopterygota</taxon>
        <taxon>Hymenoptera</taxon>
        <taxon>Apocrita</taxon>
        <taxon>Proctotrupomorpha</taxon>
        <taxon>Chalcidoidea</taxon>
        <taxon>Aphelinidae</taxon>
        <taxon>Aphelininae</taxon>
        <taxon>Eretmocerus</taxon>
    </lineage>
</organism>
<dbReference type="Proteomes" id="UP001239111">
    <property type="component" value="Chromosome 2"/>
</dbReference>
<gene>
    <name evidence="1" type="ORF">QAD02_015332</name>
</gene>
<dbReference type="EMBL" id="CM056742">
    <property type="protein sequence ID" value="KAJ8679545.1"/>
    <property type="molecule type" value="Genomic_DNA"/>
</dbReference>
<reference evidence="1" key="1">
    <citation type="submission" date="2023-04" db="EMBL/GenBank/DDBJ databases">
        <title>A chromosome-level genome assembly of the parasitoid wasp Eretmocerus hayati.</title>
        <authorList>
            <person name="Zhong Y."/>
            <person name="Liu S."/>
            <person name="Liu Y."/>
        </authorList>
    </citation>
    <scope>NUCLEOTIDE SEQUENCE</scope>
    <source>
        <strain evidence="1">ZJU_SS_LIU_2023</strain>
    </source>
</reference>
<keyword evidence="2" id="KW-1185">Reference proteome</keyword>
<name>A0ACC2PCP9_9HYME</name>
<comment type="caution">
    <text evidence="1">The sequence shown here is derived from an EMBL/GenBank/DDBJ whole genome shotgun (WGS) entry which is preliminary data.</text>
</comment>
<sequence>MHSIKTPSYRIDESDLKCKNGCDYYGNPAWQGYCSVCHRLHQRSLQEERERTLLQSHDGHNVSHAENKHREQEKYKSKLTAFSRLRKLPTKGHEPKQFLRDLYSSNAADLQKIENDNRDLISMFHKTIVAKDVSKRINNFVNEIVEHKDIKKVEKLSDITQNFYQYFSKRMDESSIYKDVPPEIRERLLDYVERYTMTLLYSVLFCPPYTSDEENDLDIQKRIRQLNWVSGKNLECRIHETSVEVRELVYTSMMDLLNMDAAKAPQEKLACIVHCCSNIFLLLQQSVGGPASADEFLPALIFIVLKANPARLKSNINFITRFCNASRLMTGEGGYYFTNLCCAVSFIESLTAESLNMTKSDFNAYMSGERVPANTWESALMICENLHLICENITLLQELKAENEDVLKRANDMKLDMDEFNERIKNNVNIAIQKSPLIITKSQKVPTDLDCDNEDCPELPSPIVPKIYAQSTENEVTKDSSSQLQSIGFAANKDYTTPSPTFDFPLFGSSYRMNSGIADDVASLMSLDTCSDNLSNDLLMPEKSASNNLLDDLQYNSDSLPSPLKPTASTHDDYHGFSIQGSTIPTIPCSTGDLSSNASSKEDPQSSKYS</sequence>
<accession>A0ACC2PCP9</accession>
<protein>
    <submittedName>
        <fullName evidence="1">Uncharacterized protein</fullName>
    </submittedName>
</protein>
<evidence type="ECO:0000313" key="2">
    <source>
        <dbReference type="Proteomes" id="UP001239111"/>
    </source>
</evidence>
<evidence type="ECO:0000313" key="1">
    <source>
        <dbReference type="EMBL" id="KAJ8679545.1"/>
    </source>
</evidence>
<proteinExistence type="predicted"/>